<reference evidence="5" key="1">
    <citation type="submission" date="2025-08" db="UniProtKB">
        <authorList>
            <consortium name="Ensembl"/>
        </authorList>
    </citation>
    <scope>IDENTIFICATION</scope>
</reference>
<dbReference type="Proteomes" id="UP000694415">
    <property type="component" value="Unplaced"/>
</dbReference>
<keyword evidence="4" id="KW-0812">Transmembrane</keyword>
<dbReference type="PANTHER" id="PTHR19970:SF22">
    <property type="entry name" value="RIBOSOMAL PROTEIN EL39-LIKE 2"/>
    <property type="match status" value="1"/>
</dbReference>
<comment type="similarity">
    <text evidence="1">Belongs to the eukaryotic ribosomal protein eL39 family.</text>
</comment>
<evidence type="ECO:0000313" key="6">
    <source>
        <dbReference type="Proteomes" id="UP000694415"/>
    </source>
</evidence>
<feature type="transmembrane region" description="Helical" evidence="4">
    <location>
        <begin position="12"/>
        <end position="41"/>
    </location>
</feature>
<dbReference type="SUPFAM" id="SSF48662">
    <property type="entry name" value="Ribosomal protein L39e"/>
    <property type="match status" value="1"/>
</dbReference>
<evidence type="ECO:0000256" key="3">
    <source>
        <dbReference type="ARBA" id="ARBA00023274"/>
    </source>
</evidence>
<reference evidence="5" key="2">
    <citation type="submission" date="2025-09" db="UniProtKB">
        <authorList>
            <consortium name="Ensembl"/>
        </authorList>
    </citation>
    <scope>IDENTIFICATION</scope>
</reference>
<dbReference type="InterPro" id="IPR020083">
    <property type="entry name" value="Ribosomal_eL39_CS"/>
</dbReference>
<evidence type="ECO:0000256" key="2">
    <source>
        <dbReference type="ARBA" id="ARBA00022980"/>
    </source>
</evidence>
<keyword evidence="2" id="KW-0689">Ribosomal protein</keyword>
<dbReference type="InterPro" id="IPR000077">
    <property type="entry name" value="Ribosomal_eL39"/>
</dbReference>
<sequence length="92" mass="10797">MTLRTICSFIGWILSGVLCVCMITISGSTVVVCACLTWFFTMASHKTFRIKRFLAKKQKQNRPIPQWIQMKTGNKIMYNSKRRHWRRTKLGL</sequence>
<keyword evidence="6" id="KW-1185">Reference proteome</keyword>
<dbReference type="InterPro" id="IPR023626">
    <property type="entry name" value="Ribosomal_eL39_dom_sf"/>
</dbReference>
<dbReference type="AlphaFoldDB" id="A0A8C6G9L1"/>
<proteinExistence type="inferred from homology"/>
<dbReference type="HAMAP" id="MF_00629">
    <property type="entry name" value="Ribosomal_eL39"/>
    <property type="match status" value="1"/>
</dbReference>
<dbReference type="Pfam" id="PF00832">
    <property type="entry name" value="Ribosomal_L39"/>
    <property type="match status" value="1"/>
</dbReference>
<evidence type="ECO:0000256" key="1">
    <source>
        <dbReference type="ARBA" id="ARBA00009339"/>
    </source>
</evidence>
<dbReference type="FunFam" id="1.10.1620.10:FF:000001">
    <property type="entry name" value="60S ribosomal protein-like L39"/>
    <property type="match status" value="1"/>
</dbReference>
<dbReference type="Gene3D" id="1.10.1620.10">
    <property type="entry name" value="Ribosomal protein L39e"/>
    <property type="match status" value="1"/>
</dbReference>
<dbReference type="PROSITE" id="PS51257">
    <property type="entry name" value="PROKAR_LIPOPROTEIN"/>
    <property type="match status" value="1"/>
</dbReference>
<protein>
    <recommendedName>
        <fullName evidence="7">60S ribosomal protein L39</fullName>
    </recommendedName>
</protein>
<dbReference type="GO" id="GO:0022625">
    <property type="term" value="C:cytosolic large ribosomal subunit"/>
    <property type="evidence" value="ECO:0007669"/>
    <property type="project" value="UniProtKB-ARBA"/>
</dbReference>
<dbReference type="GO" id="GO:0003735">
    <property type="term" value="F:structural constituent of ribosome"/>
    <property type="evidence" value="ECO:0007669"/>
    <property type="project" value="InterPro"/>
</dbReference>
<dbReference type="Ensembl" id="ENSMSIT00000003290.1">
    <property type="protein sequence ID" value="ENSMSIP00000002584.1"/>
    <property type="gene ID" value="ENSMSIG00000002441.1"/>
</dbReference>
<name>A0A8C6G9L1_MUSSI</name>
<evidence type="ECO:0000256" key="4">
    <source>
        <dbReference type="SAM" id="Phobius"/>
    </source>
</evidence>
<evidence type="ECO:0000313" key="5">
    <source>
        <dbReference type="Ensembl" id="ENSMSIP00000002584.1"/>
    </source>
</evidence>
<keyword evidence="4" id="KW-1133">Transmembrane helix</keyword>
<organism evidence="5 6">
    <name type="scientific">Mus spicilegus</name>
    <name type="common">Mound-building mouse</name>
    <dbReference type="NCBI Taxonomy" id="10103"/>
    <lineage>
        <taxon>Eukaryota</taxon>
        <taxon>Metazoa</taxon>
        <taxon>Chordata</taxon>
        <taxon>Craniata</taxon>
        <taxon>Vertebrata</taxon>
        <taxon>Euteleostomi</taxon>
        <taxon>Mammalia</taxon>
        <taxon>Eutheria</taxon>
        <taxon>Euarchontoglires</taxon>
        <taxon>Glires</taxon>
        <taxon>Rodentia</taxon>
        <taxon>Myomorpha</taxon>
        <taxon>Muroidea</taxon>
        <taxon>Muridae</taxon>
        <taxon>Murinae</taxon>
        <taxon>Mus</taxon>
        <taxon>Mus</taxon>
    </lineage>
</organism>
<accession>A0A8C6G9L1</accession>
<dbReference type="GO" id="GO:0002181">
    <property type="term" value="P:cytoplasmic translation"/>
    <property type="evidence" value="ECO:0007669"/>
    <property type="project" value="UniProtKB-ARBA"/>
</dbReference>
<keyword evidence="4" id="KW-0472">Membrane</keyword>
<keyword evidence="3" id="KW-0687">Ribonucleoprotein</keyword>
<dbReference type="PROSITE" id="PS00051">
    <property type="entry name" value="RIBOSOMAL_L39E"/>
    <property type="match status" value="1"/>
</dbReference>
<dbReference type="GeneTree" id="ENSGT00940000162325"/>
<dbReference type="PANTHER" id="PTHR19970">
    <property type="entry name" value="RIBOSOMAL PROTEIN L39E"/>
    <property type="match status" value="1"/>
</dbReference>
<evidence type="ECO:0008006" key="7">
    <source>
        <dbReference type="Google" id="ProtNLM"/>
    </source>
</evidence>